<comment type="caution">
    <text evidence="2">The sequence shown here is derived from an EMBL/GenBank/DDBJ whole genome shotgun (WGS) entry which is preliminary data.</text>
</comment>
<feature type="compositionally biased region" description="Polar residues" evidence="1">
    <location>
        <begin position="117"/>
        <end position="130"/>
    </location>
</feature>
<keyword evidence="3" id="KW-1185">Reference proteome</keyword>
<evidence type="ECO:0008006" key="4">
    <source>
        <dbReference type="Google" id="ProtNLM"/>
    </source>
</evidence>
<feature type="compositionally biased region" description="Low complexity" evidence="1">
    <location>
        <begin position="138"/>
        <end position="150"/>
    </location>
</feature>
<evidence type="ECO:0000256" key="1">
    <source>
        <dbReference type="SAM" id="MobiDB-lite"/>
    </source>
</evidence>
<evidence type="ECO:0000313" key="2">
    <source>
        <dbReference type="EMBL" id="NDK56989.1"/>
    </source>
</evidence>
<organism evidence="2 3">
    <name type="scientific">Pontibacter fetidus</name>
    <dbReference type="NCBI Taxonomy" id="2700082"/>
    <lineage>
        <taxon>Bacteria</taxon>
        <taxon>Pseudomonadati</taxon>
        <taxon>Bacteroidota</taxon>
        <taxon>Cytophagia</taxon>
        <taxon>Cytophagales</taxon>
        <taxon>Hymenobacteraceae</taxon>
        <taxon>Pontibacter</taxon>
    </lineage>
</organism>
<reference evidence="2 3" key="1">
    <citation type="submission" date="2020-01" db="EMBL/GenBank/DDBJ databases">
        <authorList>
            <person name="Kim M.K."/>
        </authorList>
    </citation>
    <scope>NUCLEOTIDE SEQUENCE [LARGE SCALE GENOMIC DNA]</scope>
    <source>
        <strain evidence="2 3">BT213</strain>
    </source>
</reference>
<sequence>MKKIVYTVGMAMAILFTSCSEDRGTTTEVANANENEKVNPAYIRDYNIPGTAAYAAASTQDQAGPQPQPSAIELVTAYYTERDPVKSYRTDNYKLSPVQRKRGNAAEAGATTTNGASQSTNTAPGSTTADAQGRDAVTSGKKSTSESKTPTTDKKKTRLTPEQ</sequence>
<accession>A0A6B2H131</accession>
<proteinExistence type="predicted"/>
<feature type="region of interest" description="Disordered" evidence="1">
    <location>
        <begin position="86"/>
        <end position="163"/>
    </location>
</feature>
<dbReference type="EMBL" id="JAAEAA010000018">
    <property type="protein sequence ID" value="NDK56989.1"/>
    <property type="molecule type" value="Genomic_DNA"/>
</dbReference>
<name>A0A6B2H131_9BACT</name>
<dbReference type="AlphaFoldDB" id="A0A6B2H131"/>
<feature type="compositionally biased region" description="Low complexity" evidence="1">
    <location>
        <begin position="105"/>
        <end position="116"/>
    </location>
</feature>
<protein>
    <recommendedName>
        <fullName evidence="4">Lipoprotein</fullName>
    </recommendedName>
</protein>
<gene>
    <name evidence="2" type="ORF">GWO68_13770</name>
</gene>
<dbReference type="RefSeq" id="WP_162347049.1">
    <property type="nucleotide sequence ID" value="NZ_JAAEAA010000018.1"/>
</dbReference>
<feature type="compositionally biased region" description="Basic and acidic residues" evidence="1">
    <location>
        <begin position="151"/>
        <end position="163"/>
    </location>
</feature>
<dbReference type="Proteomes" id="UP000478546">
    <property type="component" value="Unassembled WGS sequence"/>
</dbReference>
<dbReference type="PROSITE" id="PS51257">
    <property type="entry name" value="PROKAR_LIPOPROTEIN"/>
    <property type="match status" value="1"/>
</dbReference>
<evidence type="ECO:0000313" key="3">
    <source>
        <dbReference type="Proteomes" id="UP000478546"/>
    </source>
</evidence>